<dbReference type="PROSITE" id="PS51819">
    <property type="entry name" value="VOC"/>
    <property type="match status" value="1"/>
</dbReference>
<dbReference type="EMBL" id="JAEQNA010000001">
    <property type="protein sequence ID" value="MBL0419654.1"/>
    <property type="molecule type" value="Genomic_DNA"/>
</dbReference>
<accession>A0A936ZS69</accession>
<evidence type="ECO:0000259" key="1">
    <source>
        <dbReference type="PROSITE" id="PS51819"/>
    </source>
</evidence>
<dbReference type="InterPro" id="IPR004360">
    <property type="entry name" value="Glyas_Fos-R_dOase_dom"/>
</dbReference>
<comment type="caution">
    <text evidence="2">The sequence shown here is derived from an EMBL/GenBank/DDBJ whole genome shotgun (WGS) entry which is preliminary data.</text>
</comment>
<evidence type="ECO:0000313" key="3">
    <source>
        <dbReference type="Proteomes" id="UP000613011"/>
    </source>
</evidence>
<feature type="domain" description="VOC" evidence="1">
    <location>
        <begin position="127"/>
        <end position="245"/>
    </location>
</feature>
<organism evidence="2 3">
    <name type="scientific">Ramlibacter aurantiacus</name>
    <dbReference type="NCBI Taxonomy" id="2801330"/>
    <lineage>
        <taxon>Bacteria</taxon>
        <taxon>Pseudomonadati</taxon>
        <taxon>Pseudomonadota</taxon>
        <taxon>Betaproteobacteria</taxon>
        <taxon>Burkholderiales</taxon>
        <taxon>Comamonadaceae</taxon>
        <taxon>Ramlibacter</taxon>
    </lineage>
</organism>
<sequence length="275" mass="30499">MTLRAVLHRLHLQSPRPQPMAAFYGRAFGMQVAADAGLLRCTAPEREVSFSEGQAQQLGYALFRFDHAADWSGFLDRIAARPTADASQLPGLPDGARLVRDPDGTCLAFFLAGKPADRPAPALPPACGQHFALRTQRIDEMVAFYADVLGFVVSDRVRDAQGRLTACFLRTHDLHHSLALFSAPVTCFDHQSFETPNWGDLKTWADHMAHERIEIVWGVGRHGPGNDAFFMVRDPDGNLAEISTEIEVCEADRPAGSWRHEERTLNLWGKAILRS</sequence>
<dbReference type="InterPro" id="IPR029068">
    <property type="entry name" value="Glyas_Bleomycin-R_OHBP_Dase"/>
</dbReference>
<proteinExistence type="predicted"/>
<keyword evidence="3" id="KW-1185">Reference proteome</keyword>
<reference evidence="2" key="1">
    <citation type="submission" date="2021-01" db="EMBL/GenBank/DDBJ databases">
        <title>Ramlibacter sp. strain AW1 16S ribosomal RNA gene Genome sequencing and assembly.</title>
        <authorList>
            <person name="Kang M."/>
        </authorList>
    </citation>
    <scope>NUCLEOTIDE SEQUENCE</scope>
    <source>
        <strain evidence="2">AW1</strain>
    </source>
</reference>
<evidence type="ECO:0000313" key="2">
    <source>
        <dbReference type="EMBL" id="MBL0419654.1"/>
    </source>
</evidence>
<dbReference type="AlphaFoldDB" id="A0A936ZS69"/>
<dbReference type="Pfam" id="PF00903">
    <property type="entry name" value="Glyoxalase"/>
    <property type="match status" value="1"/>
</dbReference>
<name>A0A936ZS69_9BURK</name>
<gene>
    <name evidence="2" type="ORF">JI739_04755</name>
</gene>
<dbReference type="SUPFAM" id="SSF54593">
    <property type="entry name" value="Glyoxalase/Bleomycin resistance protein/Dihydroxybiphenyl dioxygenase"/>
    <property type="match status" value="2"/>
</dbReference>
<dbReference type="Proteomes" id="UP000613011">
    <property type="component" value="Unassembled WGS sequence"/>
</dbReference>
<dbReference type="Gene3D" id="3.10.180.10">
    <property type="entry name" value="2,3-Dihydroxybiphenyl 1,2-Dioxygenase, domain 1"/>
    <property type="match status" value="2"/>
</dbReference>
<dbReference type="InterPro" id="IPR037523">
    <property type="entry name" value="VOC_core"/>
</dbReference>
<protein>
    <submittedName>
        <fullName evidence="2">VOC family protein</fullName>
    </submittedName>
</protein>
<dbReference type="CDD" id="cd08343">
    <property type="entry name" value="ED_TypeI_classII_C"/>
    <property type="match status" value="1"/>
</dbReference>